<accession>A0ABT9ZXJ1</accession>
<reference evidence="2 3" key="1">
    <citation type="submission" date="2023-07" db="EMBL/GenBank/DDBJ databases">
        <title>Genomic Encyclopedia of Type Strains, Phase IV (KMG-IV): sequencing the most valuable type-strain genomes for metagenomic binning, comparative biology and taxonomic classification.</title>
        <authorList>
            <person name="Goeker M."/>
        </authorList>
    </citation>
    <scope>NUCLEOTIDE SEQUENCE [LARGE SCALE GENOMIC DNA]</scope>
    <source>
        <strain evidence="2 3">DSM 9768</strain>
    </source>
</reference>
<protein>
    <submittedName>
        <fullName evidence="2">CXXC-20-CXXC protein</fullName>
    </submittedName>
</protein>
<dbReference type="EMBL" id="JAUSUG010000007">
    <property type="protein sequence ID" value="MDQ0254845.1"/>
    <property type="molecule type" value="Genomic_DNA"/>
</dbReference>
<keyword evidence="1" id="KW-0812">Transmembrane</keyword>
<dbReference type="RefSeq" id="WP_307325348.1">
    <property type="nucleotide sequence ID" value="NZ_JAUSUG010000007.1"/>
</dbReference>
<dbReference type="Proteomes" id="UP001230005">
    <property type="component" value="Unassembled WGS sequence"/>
</dbReference>
<comment type="caution">
    <text evidence="2">The sequence shown here is derived from an EMBL/GenBank/DDBJ whole genome shotgun (WGS) entry which is preliminary data.</text>
</comment>
<feature type="transmembrane region" description="Helical" evidence="1">
    <location>
        <begin position="71"/>
        <end position="89"/>
    </location>
</feature>
<proteinExistence type="predicted"/>
<organism evidence="2 3">
    <name type="scientific">Evansella vedderi</name>
    <dbReference type="NCBI Taxonomy" id="38282"/>
    <lineage>
        <taxon>Bacteria</taxon>
        <taxon>Bacillati</taxon>
        <taxon>Bacillota</taxon>
        <taxon>Bacilli</taxon>
        <taxon>Bacillales</taxon>
        <taxon>Bacillaceae</taxon>
        <taxon>Evansella</taxon>
    </lineage>
</organism>
<feature type="transmembrane region" description="Helical" evidence="1">
    <location>
        <begin position="45"/>
        <end position="65"/>
    </location>
</feature>
<evidence type="ECO:0000313" key="2">
    <source>
        <dbReference type="EMBL" id="MDQ0254845.1"/>
    </source>
</evidence>
<keyword evidence="3" id="KW-1185">Reference proteome</keyword>
<keyword evidence="1" id="KW-1133">Transmembrane helix</keyword>
<keyword evidence="1" id="KW-0472">Membrane</keyword>
<sequence length="101" mass="11703">MPTCQNCLKEWSRIQTIKSSFTLDIGMKCPHCGHMQYLTKQARKMTFFVTIPIFFIFPVTNILNFSLIPTIITFIAGVLSILVICTYFVELSSEPEKRWFS</sequence>
<dbReference type="InterPro" id="IPR026369">
    <property type="entry name" value="CxxC_20_CxxC"/>
</dbReference>
<name>A0ABT9ZXJ1_9BACI</name>
<gene>
    <name evidence="2" type="ORF">J2S74_002224</name>
</gene>
<evidence type="ECO:0000313" key="3">
    <source>
        <dbReference type="Proteomes" id="UP001230005"/>
    </source>
</evidence>
<evidence type="ECO:0000256" key="1">
    <source>
        <dbReference type="SAM" id="Phobius"/>
    </source>
</evidence>
<dbReference type="NCBIfam" id="TIGR04104">
    <property type="entry name" value="cxxc_20_cxxc"/>
    <property type="match status" value="1"/>
</dbReference>